<evidence type="ECO:0000313" key="2">
    <source>
        <dbReference type="EMBL" id="GAA3798571.1"/>
    </source>
</evidence>
<keyword evidence="3" id="KW-1185">Reference proteome</keyword>
<dbReference type="InterPro" id="IPR036390">
    <property type="entry name" value="WH_DNA-bd_sf"/>
</dbReference>
<dbReference type="InterPro" id="IPR036388">
    <property type="entry name" value="WH-like_DNA-bd_sf"/>
</dbReference>
<dbReference type="PANTHER" id="PTHR33169:SF13">
    <property type="entry name" value="PADR-FAMILY TRANSCRIPTIONAL REGULATOR"/>
    <property type="match status" value="1"/>
</dbReference>
<organism evidence="2 3">
    <name type="scientific">Sphaerisporangium flaviroseum</name>
    <dbReference type="NCBI Taxonomy" id="509199"/>
    <lineage>
        <taxon>Bacteria</taxon>
        <taxon>Bacillati</taxon>
        <taxon>Actinomycetota</taxon>
        <taxon>Actinomycetes</taxon>
        <taxon>Streptosporangiales</taxon>
        <taxon>Streptosporangiaceae</taxon>
        <taxon>Sphaerisporangium</taxon>
    </lineage>
</organism>
<dbReference type="Pfam" id="PF03551">
    <property type="entry name" value="PadR"/>
    <property type="match status" value="1"/>
</dbReference>
<sequence length="123" mass="13707">MTEALSQPLTPAVFALLMALIDGERHGYALMADVERITEGLIRLGPGTLYRSLQRMRVDGLIEELDDDRGAPVADRRSERRRSYRITRRGRAAARAEARRLAVLMAAAVQCGLVEVDVEEEDV</sequence>
<name>A0ABP7HN46_9ACTN</name>
<proteinExistence type="predicted"/>
<dbReference type="InterPro" id="IPR052509">
    <property type="entry name" value="Metal_resp_DNA-bind_regulator"/>
</dbReference>
<dbReference type="PANTHER" id="PTHR33169">
    <property type="entry name" value="PADR-FAMILY TRANSCRIPTIONAL REGULATOR"/>
    <property type="match status" value="1"/>
</dbReference>
<dbReference type="Gene3D" id="1.10.10.10">
    <property type="entry name" value="Winged helix-like DNA-binding domain superfamily/Winged helix DNA-binding domain"/>
    <property type="match status" value="1"/>
</dbReference>
<dbReference type="Proteomes" id="UP001500888">
    <property type="component" value="Unassembled WGS sequence"/>
</dbReference>
<evidence type="ECO:0000313" key="3">
    <source>
        <dbReference type="Proteomes" id="UP001500888"/>
    </source>
</evidence>
<feature type="domain" description="Transcription regulator PadR N-terminal" evidence="1">
    <location>
        <begin position="16"/>
        <end position="95"/>
    </location>
</feature>
<reference evidence="3" key="1">
    <citation type="journal article" date="2019" name="Int. J. Syst. Evol. Microbiol.">
        <title>The Global Catalogue of Microorganisms (GCM) 10K type strain sequencing project: providing services to taxonomists for standard genome sequencing and annotation.</title>
        <authorList>
            <consortium name="The Broad Institute Genomics Platform"/>
            <consortium name="The Broad Institute Genome Sequencing Center for Infectious Disease"/>
            <person name="Wu L."/>
            <person name="Ma J."/>
        </authorList>
    </citation>
    <scope>NUCLEOTIDE SEQUENCE [LARGE SCALE GENOMIC DNA]</scope>
    <source>
        <strain evidence="3">JCM 16908</strain>
    </source>
</reference>
<evidence type="ECO:0000259" key="1">
    <source>
        <dbReference type="Pfam" id="PF03551"/>
    </source>
</evidence>
<dbReference type="InterPro" id="IPR005149">
    <property type="entry name" value="Tscrpt_reg_PadR_N"/>
</dbReference>
<protein>
    <submittedName>
        <fullName evidence="2">PadR family transcriptional regulator</fullName>
    </submittedName>
</protein>
<dbReference type="SUPFAM" id="SSF46785">
    <property type="entry name" value="Winged helix' DNA-binding domain"/>
    <property type="match status" value="1"/>
</dbReference>
<dbReference type="RefSeq" id="WP_344936495.1">
    <property type="nucleotide sequence ID" value="NZ_BAAAZR010000002.1"/>
</dbReference>
<dbReference type="EMBL" id="BAAAZR010000002">
    <property type="protein sequence ID" value="GAA3798571.1"/>
    <property type="molecule type" value="Genomic_DNA"/>
</dbReference>
<gene>
    <name evidence="2" type="ORF">GCM10022226_17430</name>
</gene>
<accession>A0ABP7HN46</accession>
<comment type="caution">
    <text evidence="2">The sequence shown here is derived from an EMBL/GenBank/DDBJ whole genome shotgun (WGS) entry which is preliminary data.</text>
</comment>